<dbReference type="Proteomes" id="UP000193986">
    <property type="component" value="Unassembled WGS sequence"/>
</dbReference>
<protein>
    <recommendedName>
        <fullName evidence="2">Beta-glucuronidase C-terminal domain-containing protein</fullName>
    </recommendedName>
</protein>
<evidence type="ECO:0000313" key="3">
    <source>
        <dbReference type="EMBL" id="ORY31073.1"/>
    </source>
</evidence>
<organism evidence="3 4">
    <name type="scientific">Naematelia encephala</name>
    <dbReference type="NCBI Taxonomy" id="71784"/>
    <lineage>
        <taxon>Eukaryota</taxon>
        <taxon>Fungi</taxon>
        <taxon>Dikarya</taxon>
        <taxon>Basidiomycota</taxon>
        <taxon>Agaricomycotina</taxon>
        <taxon>Tremellomycetes</taxon>
        <taxon>Tremellales</taxon>
        <taxon>Naemateliaceae</taxon>
        <taxon>Naematelia</taxon>
    </lineage>
</organism>
<dbReference type="InParanoid" id="A0A1Y2B8E1"/>
<dbReference type="InterPro" id="IPR013780">
    <property type="entry name" value="Glyco_hydro_b"/>
</dbReference>
<dbReference type="Pfam" id="PF16862">
    <property type="entry name" value="Glyco_hydro_79C"/>
    <property type="match status" value="1"/>
</dbReference>
<evidence type="ECO:0000259" key="2">
    <source>
        <dbReference type="Pfam" id="PF16862"/>
    </source>
</evidence>
<feature type="region of interest" description="Disordered" evidence="1">
    <location>
        <begin position="1"/>
        <end position="23"/>
    </location>
</feature>
<reference evidence="3 4" key="1">
    <citation type="submission" date="2016-07" db="EMBL/GenBank/DDBJ databases">
        <title>Pervasive Adenine N6-methylation of Active Genes in Fungi.</title>
        <authorList>
            <consortium name="DOE Joint Genome Institute"/>
            <person name="Mondo S.J."/>
            <person name="Dannebaum R.O."/>
            <person name="Kuo R.C."/>
            <person name="Labutti K."/>
            <person name="Haridas S."/>
            <person name="Kuo A."/>
            <person name="Salamov A."/>
            <person name="Ahrendt S.R."/>
            <person name="Lipzen A."/>
            <person name="Sullivan W."/>
            <person name="Andreopoulos W.B."/>
            <person name="Clum A."/>
            <person name="Lindquist E."/>
            <person name="Daum C."/>
            <person name="Ramamoorthy G.K."/>
            <person name="Gryganskyi A."/>
            <person name="Culley D."/>
            <person name="Magnuson J.K."/>
            <person name="James T.Y."/>
            <person name="O'Malley M.A."/>
            <person name="Stajich J.E."/>
            <person name="Spatafora J.W."/>
            <person name="Visel A."/>
            <person name="Grigoriev I.V."/>
        </authorList>
    </citation>
    <scope>NUCLEOTIDE SEQUENCE [LARGE SCALE GENOMIC DNA]</scope>
    <source>
        <strain evidence="3 4">68-887.2</strain>
    </source>
</reference>
<proteinExistence type="predicted"/>
<name>A0A1Y2B8E1_9TREE</name>
<dbReference type="PANTHER" id="PTHR36183">
    <property type="entry name" value="BETA-GLUCURONIDASE"/>
    <property type="match status" value="1"/>
</dbReference>
<feature type="domain" description="Beta-glucuronidase C-terminal" evidence="2">
    <location>
        <begin position="424"/>
        <end position="520"/>
    </location>
</feature>
<dbReference type="Gene3D" id="3.20.20.80">
    <property type="entry name" value="Glycosidases"/>
    <property type="match status" value="1"/>
</dbReference>
<comment type="caution">
    <text evidence="3">The sequence shown here is derived from an EMBL/GenBank/DDBJ whole genome shotgun (WGS) entry which is preliminary data.</text>
</comment>
<sequence>MRPPHDTATSAIGSGVSVTSSTAPSATNMSLVLPAEQPCYAQPLSPNLAAFSIEMDHWRDWAGQEVGQPNTYVNQLLNNLARGTGRSPSFRVGADSEDRGTVDLSVQVENSTFPNVTATVPYPEATLDLIGEDFYALSANLPPGTRFTWGINLKYLNVTETVRQATLLADTFQGSRASLLSQQVLETVEIGNEPDFYSFPGWTPLNYTTTWIEYAKAVADVLDFSSDKNGTTLFAGAFSGLSPYTWNARAALEAGILNDPELSKYTKTFAEHNYDGVYGYPGYGEPMPGGLMDKANVRGNLTIKLPDIMATHAAGLAYVIGEGNSYANHGAPNVSNTAEAAIWGVDHLLYGASLGIERLYFHHGVGYRYNLFQPVAGVDDGTNTTSRPHILPAYYGFLITNEAIGSSGNSYVAEIQTTNQSIAAYGIWEGGKLVQAVVINNTPYYDITTRRPSFDVAMDGFSGGSATVKRLSVPYTTAFHGLTWGNQTFDTVSGVPEGTVYEEDLPRTGVLSIDASSVALVCFK</sequence>
<dbReference type="EMBL" id="MCFC01000017">
    <property type="protein sequence ID" value="ORY31073.1"/>
    <property type="molecule type" value="Genomic_DNA"/>
</dbReference>
<dbReference type="InterPro" id="IPR017853">
    <property type="entry name" value="GH"/>
</dbReference>
<dbReference type="Gene3D" id="2.60.40.1180">
    <property type="entry name" value="Golgi alpha-mannosidase II"/>
    <property type="match status" value="1"/>
</dbReference>
<dbReference type="OrthoDB" id="2796951at2759"/>
<dbReference type="PANTHER" id="PTHR36183:SF2">
    <property type="entry name" value="BETA-GLUCURONIDASE C-TERMINAL DOMAIN-CONTAINING PROTEIN"/>
    <property type="match status" value="1"/>
</dbReference>
<evidence type="ECO:0000256" key="1">
    <source>
        <dbReference type="SAM" id="MobiDB-lite"/>
    </source>
</evidence>
<evidence type="ECO:0000313" key="4">
    <source>
        <dbReference type="Proteomes" id="UP000193986"/>
    </source>
</evidence>
<gene>
    <name evidence="3" type="ORF">BCR39DRAFT_593571</name>
</gene>
<feature type="compositionally biased region" description="Low complexity" evidence="1">
    <location>
        <begin position="9"/>
        <end position="23"/>
    </location>
</feature>
<dbReference type="SUPFAM" id="SSF51445">
    <property type="entry name" value="(Trans)glycosidases"/>
    <property type="match status" value="1"/>
</dbReference>
<dbReference type="AlphaFoldDB" id="A0A1Y2B8E1"/>
<keyword evidence="4" id="KW-1185">Reference proteome</keyword>
<dbReference type="InterPro" id="IPR052974">
    <property type="entry name" value="GH79_Enzymes"/>
</dbReference>
<dbReference type="InterPro" id="IPR031728">
    <property type="entry name" value="GlcAase_C"/>
</dbReference>
<accession>A0A1Y2B8E1</accession>